<dbReference type="Proteomes" id="UP000664417">
    <property type="component" value="Unassembled WGS sequence"/>
</dbReference>
<dbReference type="AlphaFoldDB" id="A0A8J7QPZ4"/>
<dbReference type="PANTHER" id="PTHR47618">
    <property type="entry name" value="BIFUNCTIONAL OLIGORIBONUCLEASE AND PAP PHOSPHATASE NRNA"/>
    <property type="match status" value="1"/>
</dbReference>
<dbReference type="Gene3D" id="3.90.1640.10">
    <property type="entry name" value="inorganic pyrophosphatase (n-terminal core)"/>
    <property type="match status" value="1"/>
</dbReference>
<evidence type="ECO:0000256" key="1">
    <source>
        <dbReference type="SAM" id="MobiDB-lite"/>
    </source>
</evidence>
<proteinExistence type="predicted"/>
<dbReference type="EMBL" id="JAFREP010000038">
    <property type="protein sequence ID" value="MBO1322508.1"/>
    <property type="molecule type" value="Genomic_DNA"/>
</dbReference>
<dbReference type="RefSeq" id="WP_207862480.1">
    <property type="nucleotide sequence ID" value="NZ_JAFREP010000038.1"/>
</dbReference>
<keyword evidence="4" id="KW-1185">Reference proteome</keyword>
<gene>
    <name evidence="3" type="ORF">J3U88_28805</name>
</gene>
<feature type="domain" description="DDH" evidence="2">
    <location>
        <begin position="45"/>
        <end position="196"/>
    </location>
</feature>
<accession>A0A8J7QPZ4</accession>
<dbReference type="InterPro" id="IPR051319">
    <property type="entry name" value="Oligoribo/pAp-PDE_c-di-AMP_PDE"/>
</dbReference>
<comment type="caution">
    <text evidence="3">The sequence shown here is derived from an EMBL/GenBank/DDBJ whole genome shotgun (WGS) entry which is preliminary data.</text>
</comment>
<dbReference type="Pfam" id="PF01368">
    <property type="entry name" value="DHH"/>
    <property type="match status" value="1"/>
</dbReference>
<dbReference type="SUPFAM" id="SSF64182">
    <property type="entry name" value="DHH phosphoesterases"/>
    <property type="match status" value="1"/>
</dbReference>
<sequence length="373" mass="41480">MSSVEPMTKPSENEETAVAVTEKPAPTEPHEILAETVKDLKRGDKVAIFTQDNPDPDAIGSAFGLSWLIKKINSSASVVIFYGGEISHPQNRTFVNLLNIQMRRVDNAKDYDEYSLKIFVDVASSGQKNLQSVTVQPDIIIDHHEDNPEGDYILKDIRVMGATATMICEYLLNSGFQLNEESEEDVNVATALLFAIENDTGNLVSENTRQLDIDCFLYLLKRVDINIITNVRNYPIPRYFFELEEIANQNKKIVGSVLVTGLEFLKPDRRDALPYIADKFLRMEGIETVVVFGIIDDYLVASLRTTNKSISLNSICHSIFGESYSGAKTGSGGARVPLGLMAPKNAKEEVRNLVWEALKTKLTAEIIDKISGQ</sequence>
<name>A0A8J7QPZ4_9BACT</name>
<dbReference type="InterPro" id="IPR001667">
    <property type="entry name" value="DDH_dom"/>
</dbReference>
<organism evidence="3 4">
    <name type="scientific">Acanthopleuribacter pedis</name>
    <dbReference type="NCBI Taxonomy" id="442870"/>
    <lineage>
        <taxon>Bacteria</taxon>
        <taxon>Pseudomonadati</taxon>
        <taxon>Acidobacteriota</taxon>
        <taxon>Holophagae</taxon>
        <taxon>Acanthopleuribacterales</taxon>
        <taxon>Acanthopleuribacteraceae</taxon>
        <taxon>Acanthopleuribacter</taxon>
    </lineage>
</organism>
<evidence type="ECO:0000259" key="2">
    <source>
        <dbReference type="Pfam" id="PF01368"/>
    </source>
</evidence>
<evidence type="ECO:0000313" key="4">
    <source>
        <dbReference type="Proteomes" id="UP000664417"/>
    </source>
</evidence>
<evidence type="ECO:0000313" key="3">
    <source>
        <dbReference type="EMBL" id="MBO1322508.1"/>
    </source>
</evidence>
<dbReference type="PANTHER" id="PTHR47618:SF1">
    <property type="entry name" value="BIFUNCTIONAL OLIGORIBONUCLEASE AND PAP PHOSPHATASE NRNA"/>
    <property type="match status" value="1"/>
</dbReference>
<reference evidence="3" key="1">
    <citation type="submission" date="2021-03" db="EMBL/GenBank/DDBJ databases">
        <authorList>
            <person name="Wang G."/>
        </authorList>
    </citation>
    <scope>NUCLEOTIDE SEQUENCE</scope>
    <source>
        <strain evidence="3">KCTC 12899</strain>
    </source>
</reference>
<feature type="region of interest" description="Disordered" evidence="1">
    <location>
        <begin position="1"/>
        <end position="28"/>
    </location>
</feature>
<protein>
    <submittedName>
        <fullName evidence="3">DHH family phosphoesterase</fullName>
    </submittedName>
</protein>
<dbReference type="InterPro" id="IPR038763">
    <property type="entry name" value="DHH_sf"/>
</dbReference>